<feature type="region of interest" description="Disordered" evidence="1">
    <location>
        <begin position="1"/>
        <end position="33"/>
    </location>
</feature>
<evidence type="ECO:0000256" key="1">
    <source>
        <dbReference type="SAM" id="MobiDB-lite"/>
    </source>
</evidence>
<gene>
    <name evidence="2" type="ORF">BRAPAZ1V2_A01P43040.2</name>
</gene>
<organism evidence="2 3">
    <name type="scientific">Brassica campestris</name>
    <name type="common">Field mustard</name>
    <dbReference type="NCBI Taxonomy" id="3711"/>
    <lineage>
        <taxon>Eukaryota</taxon>
        <taxon>Viridiplantae</taxon>
        <taxon>Streptophyta</taxon>
        <taxon>Embryophyta</taxon>
        <taxon>Tracheophyta</taxon>
        <taxon>Spermatophyta</taxon>
        <taxon>Magnoliopsida</taxon>
        <taxon>eudicotyledons</taxon>
        <taxon>Gunneridae</taxon>
        <taxon>Pentapetalae</taxon>
        <taxon>rosids</taxon>
        <taxon>malvids</taxon>
        <taxon>Brassicales</taxon>
        <taxon>Brassicaceae</taxon>
        <taxon>Brassiceae</taxon>
        <taxon>Brassica</taxon>
    </lineage>
</organism>
<evidence type="ECO:0000313" key="3">
    <source>
        <dbReference type="Proteomes" id="UP000694005"/>
    </source>
</evidence>
<accession>A0A8D9LX78</accession>
<name>A0A8D9LX78_BRACM</name>
<reference evidence="2 3" key="1">
    <citation type="submission" date="2021-07" db="EMBL/GenBank/DDBJ databases">
        <authorList>
            <consortium name="Genoscope - CEA"/>
            <person name="William W."/>
        </authorList>
    </citation>
    <scope>NUCLEOTIDE SEQUENCE [LARGE SCALE GENOMIC DNA]</scope>
</reference>
<dbReference type="EMBL" id="LS974617">
    <property type="protein sequence ID" value="CAG7890228.1"/>
    <property type="molecule type" value="Genomic_DNA"/>
</dbReference>
<protein>
    <submittedName>
        <fullName evidence="2">Uncharacterized protein</fullName>
    </submittedName>
</protein>
<evidence type="ECO:0000313" key="2">
    <source>
        <dbReference type="EMBL" id="CAG7890228.1"/>
    </source>
</evidence>
<dbReference type="Gramene" id="A01p43040.2_BraZ1">
    <property type="protein sequence ID" value="A01p43040.2_BraZ1.CDS.1"/>
    <property type="gene ID" value="A01g43040.2_BraZ1"/>
</dbReference>
<dbReference type="Proteomes" id="UP000694005">
    <property type="component" value="Chromosome A01"/>
</dbReference>
<feature type="non-terminal residue" evidence="2">
    <location>
        <position position="51"/>
    </location>
</feature>
<sequence>MGKHEKKGQRQEDGPSRGRNPRTTPVRGIGPEGSRLVWSAAGVYCGRRQSA</sequence>
<proteinExistence type="predicted"/>
<dbReference type="AlphaFoldDB" id="A0A8D9LX78"/>